<keyword evidence="4 9" id="KW-0479">Metal-binding</keyword>
<name>A0A7L7RB82_NOTNI</name>
<dbReference type="GO" id="GO:0004497">
    <property type="term" value="F:monooxygenase activity"/>
    <property type="evidence" value="ECO:0007669"/>
    <property type="project" value="UniProtKB-KW"/>
</dbReference>
<dbReference type="InterPro" id="IPR002401">
    <property type="entry name" value="Cyt_P450_E_grp-I"/>
</dbReference>
<evidence type="ECO:0000256" key="6">
    <source>
        <dbReference type="ARBA" id="ARBA00023004"/>
    </source>
</evidence>
<evidence type="ECO:0000256" key="3">
    <source>
        <dbReference type="ARBA" id="ARBA00022617"/>
    </source>
</evidence>
<keyword evidence="5 10" id="KW-0560">Oxidoreductase</keyword>
<dbReference type="InterPro" id="IPR001128">
    <property type="entry name" value="Cyt_P450"/>
</dbReference>
<protein>
    <submittedName>
        <fullName evidence="11">Cytochrome P450</fullName>
    </submittedName>
</protein>
<evidence type="ECO:0000256" key="9">
    <source>
        <dbReference type="PIRSR" id="PIRSR602401-1"/>
    </source>
</evidence>
<dbReference type="SUPFAM" id="SSF48264">
    <property type="entry name" value="Cytochrome P450"/>
    <property type="match status" value="1"/>
</dbReference>
<evidence type="ECO:0000256" key="2">
    <source>
        <dbReference type="ARBA" id="ARBA00010617"/>
    </source>
</evidence>
<dbReference type="PRINTS" id="PR00385">
    <property type="entry name" value="P450"/>
</dbReference>
<feature type="binding site" description="axial binding residue" evidence="9">
    <location>
        <position position="450"/>
    </location>
    <ligand>
        <name>heme</name>
        <dbReference type="ChEBI" id="CHEBI:30413"/>
    </ligand>
    <ligandPart>
        <name>Fe</name>
        <dbReference type="ChEBI" id="CHEBI:18248"/>
    </ligandPart>
</feature>
<dbReference type="Pfam" id="PF00067">
    <property type="entry name" value="p450"/>
    <property type="match status" value="1"/>
</dbReference>
<dbReference type="InterPro" id="IPR036396">
    <property type="entry name" value="Cyt_P450_sf"/>
</dbReference>
<keyword evidence="7 10" id="KW-0503">Monooxygenase</keyword>
<dbReference type="CDD" id="cd20653">
    <property type="entry name" value="CYP81"/>
    <property type="match status" value="1"/>
</dbReference>
<dbReference type="Gene3D" id="1.10.630.10">
    <property type="entry name" value="Cytochrome P450"/>
    <property type="match status" value="1"/>
</dbReference>
<evidence type="ECO:0000256" key="7">
    <source>
        <dbReference type="ARBA" id="ARBA00023033"/>
    </source>
</evidence>
<organism evidence="11">
    <name type="scientific">Nothapodytes nimmoniana</name>
    <name type="common">Nothapodytes foetida</name>
    <dbReference type="NCBI Taxonomy" id="159386"/>
    <lineage>
        <taxon>Eukaryota</taxon>
        <taxon>Viridiplantae</taxon>
        <taxon>Streptophyta</taxon>
        <taxon>Embryophyta</taxon>
        <taxon>Tracheophyta</taxon>
        <taxon>Spermatophyta</taxon>
        <taxon>Magnoliopsida</taxon>
        <taxon>eudicotyledons</taxon>
        <taxon>Gunneridae</taxon>
        <taxon>Pentapetalae</taxon>
        <taxon>asterids</taxon>
        <taxon>lamiids</taxon>
        <taxon>Icacinales</taxon>
        <taxon>Icacinaceae</taxon>
        <taxon>Nothapodytes</taxon>
    </lineage>
</organism>
<comment type="similarity">
    <text evidence="2 10">Belongs to the cytochrome P450 family.</text>
</comment>
<dbReference type="GO" id="GO:0005506">
    <property type="term" value="F:iron ion binding"/>
    <property type="evidence" value="ECO:0007669"/>
    <property type="project" value="InterPro"/>
</dbReference>
<dbReference type="InterPro" id="IPR050651">
    <property type="entry name" value="Plant_Cytochrome_P450_Monoox"/>
</dbReference>
<accession>A0A7L7RB82</accession>
<proteinExistence type="evidence at transcript level"/>
<evidence type="ECO:0000256" key="4">
    <source>
        <dbReference type="ARBA" id="ARBA00022723"/>
    </source>
</evidence>
<evidence type="ECO:0000313" key="11">
    <source>
        <dbReference type="EMBL" id="QNS29982.1"/>
    </source>
</evidence>
<comment type="subcellular location">
    <subcellularLocation>
        <location evidence="1">Membrane</location>
    </subcellularLocation>
</comment>
<dbReference type="PANTHER" id="PTHR47947:SF24">
    <property type="entry name" value="ISOFLAVONE 2'-HYDROXYLASE-LIKE"/>
    <property type="match status" value="1"/>
</dbReference>
<dbReference type="EMBL" id="MN168828">
    <property type="protein sequence ID" value="QNS29982.1"/>
    <property type="molecule type" value="mRNA"/>
</dbReference>
<comment type="cofactor">
    <cofactor evidence="9">
        <name>heme</name>
        <dbReference type="ChEBI" id="CHEBI:30413"/>
    </cofactor>
</comment>
<dbReference type="AlphaFoldDB" id="A0A7L7RB82"/>
<dbReference type="GO" id="GO:0016705">
    <property type="term" value="F:oxidoreductase activity, acting on paired donors, with incorporation or reduction of molecular oxygen"/>
    <property type="evidence" value="ECO:0007669"/>
    <property type="project" value="InterPro"/>
</dbReference>
<sequence>METQYLLYLPLIFLALYVFTSRILHKLQNLPPTPFPSLPFIGHLYLLSKPFHRALSEISRRHGPVLFLRFGSRPVLLVSSPSAAEECFTKNDIVFANRPELLSGKYYGYNFTSLAWAPYGDHWRNLRRISSLEVLSSHRLQMLSHIRADEVRVLIRKLYRISTKNPNEMVETKSLLFGLAFNTITRMIAGKRYYSDDEVDSSAEAKMLHEIVRETTRLAPESSLLDFLPSMKWFGFKETEKMMTELQQKRDKFMQNIIEEHRRMTANNESIAAADEGCKKKNIIEVLLSLHETDPEYYTDETIRNLMLVLLQASTDTSSSTMEWAFSLLLDNPQVLKKAQIEIDNHVGDQRLIDESDLAKLSYLSCIINETFRMHPAAPLLIPHQSSKECTVGGFRIPRGTMLVVNVWAIHNDHKVWRDPDKFMPERFEGLEGARDGFRLMPFGAGRRKCPGEGLAVRLIGLVLGSLIQCFDWEKVSNEIINMAEGTGLTAPKVRPLSVRCRPRLVLQHFYSQI</sequence>
<dbReference type="GO" id="GO:0016020">
    <property type="term" value="C:membrane"/>
    <property type="evidence" value="ECO:0007669"/>
    <property type="project" value="UniProtKB-SubCell"/>
</dbReference>
<dbReference type="PROSITE" id="PS00086">
    <property type="entry name" value="CYTOCHROME_P450"/>
    <property type="match status" value="1"/>
</dbReference>
<gene>
    <name evidence="11" type="primary">CYP81B119</name>
</gene>
<dbReference type="GO" id="GO:0020037">
    <property type="term" value="F:heme binding"/>
    <property type="evidence" value="ECO:0007669"/>
    <property type="project" value="InterPro"/>
</dbReference>
<evidence type="ECO:0000256" key="8">
    <source>
        <dbReference type="ARBA" id="ARBA00023136"/>
    </source>
</evidence>
<keyword evidence="8" id="KW-0472">Membrane</keyword>
<evidence type="ECO:0000256" key="1">
    <source>
        <dbReference type="ARBA" id="ARBA00004370"/>
    </source>
</evidence>
<dbReference type="PANTHER" id="PTHR47947">
    <property type="entry name" value="CYTOCHROME P450 82C3-RELATED"/>
    <property type="match status" value="1"/>
</dbReference>
<evidence type="ECO:0000256" key="10">
    <source>
        <dbReference type="RuleBase" id="RU000461"/>
    </source>
</evidence>
<reference evidence="11" key="1">
    <citation type="journal article" date="2020" name="Genome">
        <title>Transcriptome-wide identification and characterization of cytochrome P450s from Nothapodytes nimmoniana and their phylogenomic analysis revealed candidate cytochrome P450s involved in camptothecin biosynthetic pathway.</title>
        <authorList>
            <person name="Godbole R.C."/>
            <person name="Pable A.A."/>
            <person name="Barvkar V.T."/>
        </authorList>
    </citation>
    <scope>NUCLEOTIDE SEQUENCE</scope>
</reference>
<evidence type="ECO:0000256" key="5">
    <source>
        <dbReference type="ARBA" id="ARBA00023002"/>
    </source>
</evidence>
<dbReference type="PRINTS" id="PR00463">
    <property type="entry name" value="EP450I"/>
</dbReference>
<dbReference type="InterPro" id="IPR017972">
    <property type="entry name" value="Cyt_P450_CS"/>
</dbReference>
<dbReference type="FunFam" id="1.10.630.10:FF:000023">
    <property type="entry name" value="Cytochrome P450 family protein"/>
    <property type="match status" value="1"/>
</dbReference>
<keyword evidence="3 9" id="KW-0349">Heme</keyword>
<keyword evidence="6 9" id="KW-0408">Iron</keyword>